<dbReference type="PANTHER" id="PTHR43046:SF16">
    <property type="entry name" value="ADP-RIBOSE PYROPHOSPHATASE YJHB-RELATED"/>
    <property type="match status" value="1"/>
</dbReference>
<reference evidence="5 6" key="1">
    <citation type="submission" date="2016-03" db="EMBL/GenBank/DDBJ databases">
        <authorList>
            <person name="Cho S.-Y."/>
            <person name="Lim S."/>
            <person name="Kim H."/>
            <person name="Soh E.H."/>
            <person name="Moon J.S."/>
        </authorList>
    </citation>
    <scope>NUCLEOTIDE SEQUENCE [LARGE SCALE GENOMIC DNA]</scope>
    <source>
        <strain evidence="5 6">KCTC 3810</strain>
    </source>
</reference>
<evidence type="ECO:0000313" key="6">
    <source>
        <dbReference type="Proteomes" id="UP000078447"/>
    </source>
</evidence>
<accession>A0ABX2V5T3</accession>
<dbReference type="InterPro" id="IPR020084">
    <property type="entry name" value="NUDIX_hydrolase_CS"/>
</dbReference>
<dbReference type="EMBL" id="LVVL01000017">
    <property type="protein sequence ID" value="OAN10494.1"/>
    <property type="molecule type" value="Genomic_DNA"/>
</dbReference>
<evidence type="ECO:0000259" key="4">
    <source>
        <dbReference type="PROSITE" id="PS51462"/>
    </source>
</evidence>
<evidence type="ECO:0000256" key="2">
    <source>
        <dbReference type="ARBA" id="ARBA00022801"/>
    </source>
</evidence>
<name>A0ABX2V5T3_9BACL</name>
<organism evidence="5 6">
    <name type="scientific">Exiguobacterium undae</name>
    <dbReference type="NCBI Taxonomy" id="169177"/>
    <lineage>
        <taxon>Bacteria</taxon>
        <taxon>Bacillati</taxon>
        <taxon>Bacillota</taxon>
        <taxon>Bacilli</taxon>
        <taxon>Bacillales</taxon>
        <taxon>Bacillales Family XII. Incertae Sedis</taxon>
        <taxon>Exiguobacterium</taxon>
    </lineage>
</organism>
<comment type="caution">
    <text evidence="5">The sequence shown here is derived from an EMBL/GenBank/DDBJ whole genome shotgun (WGS) entry which is preliminary data.</text>
</comment>
<dbReference type="RefSeq" id="WP_051524067.1">
    <property type="nucleotide sequence ID" value="NZ_LVVL01000017.1"/>
</dbReference>
<dbReference type="InterPro" id="IPR000086">
    <property type="entry name" value="NUDIX_hydrolase_dom"/>
</dbReference>
<evidence type="ECO:0000256" key="1">
    <source>
        <dbReference type="ARBA" id="ARBA00001946"/>
    </source>
</evidence>
<proteinExistence type="inferred from homology"/>
<dbReference type="InterPro" id="IPR020476">
    <property type="entry name" value="Nudix_hydrolase"/>
</dbReference>
<protein>
    <recommendedName>
        <fullName evidence="4">Nudix hydrolase domain-containing protein</fullName>
    </recommendedName>
</protein>
<dbReference type="Pfam" id="PF00293">
    <property type="entry name" value="NUDIX"/>
    <property type="match status" value="1"/>
</dbReference>
<comment type="cofactor">
    <cofactor evidence="1">
        <name>Mg(2+)</name>
        <dbReference type="ChEBI" id="CHEBI:18420"/>
    </cofactor>
</comment>
<dbReference type="PRINTS" id="PR00502">
    <property type="entry name" value="NUDIXFAMILY"/>
</dbReference>
<dbReference type="PANTHER" id="PTHR43046">
    <property type="entry name" value="GDP-MANNOSE MANNOSYL HYDROLASE"/>
    <property type="match status" value="1"/>
</dbReference>
<keyword evidence="6" id="KW-1185">Reference proteome</keyword>
<keyword evidence="2 3" id="KW-0378">Hydrolase</keyword>
<dbReference type="SUPFAM" id="SSF55811">
    <property type="entry name" value="Nudix"/>
    <property type="match status" value="1"/>
</dbReference>
<dbReference type="Proteomes" id="UP000078447">
    <property type="component" value="Unassembled WGS sequence"/>
</dbReference>
<comment type="similarity">
    <text evidence="3">Belongs to the Nudix hydrolase family.</text>
</comment>
<dbReference type="Gene3D" id="3.90.79.10">
    <property type="entry name" value="Nucleoside Triphosphate Pyrophosphohydrolase"/>
    <property type="match status" value="1"/>
</dbReference>
<gene>
    <name evidence="5" type="ORF">A3783_14200</name>
</gene>
<feature type="domain" description="Nudix hydrolase" evidence="4">
    <location>
        <begin position="3"/>
        <end position="131"/>
    </location>
</feature>
<sequence>MRTLYRIVVGIVRQGDQLLLVKNQADGAESIWSLPGGVIEAGETLADALKREMAEETGLSVETFQLAYVTENFIEQFDAHSLVTYFECTARGELLPNDPDREVVACQWVPIEQLGDYLLNRDVLGPLRDHLREASRSYYVFEKMTW</sequence>
<dbReference type="PROSITE" id="PS00893">
    <property type="entry name" value="NUDIX_BOX"/>
    <property type="match status" value="1"/>
</dbReference>
<evidence type="ECO:0000256" key="3">
    <source>
        <dbReference type="RuleBase" id="RU003476"/>
    </source>
</evidence>
<dbReference type="InterPro" id="IPR015797">
    <property type="entry name" value="NUDIX_hydrolase-like_dom_sf"/>
</dbReference>
<evidence type="ECO:0000313" key="5">
    <source>
        <dbReference type="EMBL" id="OAN10494.1"/>
    </source>
</evidence>
<dbReference type="PROSITE" id="PS51462">
    <property type="entry name" value="NUDIX"/>
    <property type="match status" value="1"/>
</dbReference>